<sequence length="28" mass="3326">MVGNRLHKNCHVELYFCSIHIRRALMSP</sequence>
<protein>
    <submittedName>
        <fullName evidence="1">Uncharacterized protein</fullName>
    </submittedName>
</protein>
<gene>
    <name evidence="1" type="ORF">SI8410_12016507</name>
</gene>
<organism evidence="1 2">
    <name type="scientific">Spirodela intermedia</name>
    <name type="common">Intermediate duckweed</name>
    <dbReference type="NCBI Taxonomy" id="51605"/>
    <lineage>
        <taxon>Eukaryota</taxon>
        <taxon>Viridiplantae</taxon>
        <taxon>Streptophyta</taxon>
        <taxon>Embryophyta</taxon>
        <taxon>Tracheophyta</taxon>
        <taxon>Spermatophyta</taxon>
        <taxon>Magnoliopsida</taxon>
        <taxon>Liliopsida</taxon>
        <taxon>Araceae</taxon>
        <taxon>Lemnoideae</taxon>
        <taxon>Spirodela</taxon>
    </lineage>
</organism>
<keyword evidence="2" id="KW-1185">Reference proteome</keyword>
<reference evidence="1" key="1">
    <citation type="submission" date="2020-02" db="EMBL/GenBank/DDBJ databases">
        <authorList>
            <person name="Scholz U."/>
            <person name="Mascher M."/>
            <person name="Fiebig A."/>
        </authorList>
    </citation>
    <scope>NUCLEOTIDE SEQUENCE</scope>
</reference>
<dbReference type="EMBL" id="LR746275">
    <property type="protein sequence ID" value="CAA7405829.1"/>
    <property type="molecule type" value="Genomic_DNA"/>
</dbReference>
<dbReference type="AlphaFoldDB" id="A0A7I8L737"/>
<proteinExistence type="predicted"/>
<evidence type="ECO:0000313" key="1">
    <source>
        <dbReference type="EMBL" id="CAA7405829.1"/>
    </source>
</evidence>
<evidence type="ECO:0000313" key="2">
    <source>
        <dbReference type="Proteomes" id="UP000663760"/>
    </source>
</evidence>
<dbReference type="Proteomes" id="UP000663760">
    <property type="component" value="Chromosome 12"/>
</dbReference>
<name>A0A7I8L737_SPIIN</name>
<accession>A0A7I8L737</accession>